<keyword evidence="1" id="KW-1133">Transmembrane helix</keyword>
<evidence type="ECO:0000313" key="3">
    <source>
        <dbReference type="Proteomes" id="UP000294933"/>
    </source>
</evidence>
<evidence type="ECO:0000256" key="1">
    <source>
        <dbReference type="SAM" id="Phobius"/>
    </source>
</evidence>
<gene>
    <name evidence="2" type="ORF">BD410DRAFT_839415</name>
</gene>
<evidence type="ECO:0000313" key="2">
    <source>
        <dbReference type="EMBL" id="TDL22701.1"/>
    </source>
</evidence>
<dbReference type="AlphaFoldDB" id="A0A4Y7Q5U9"/>
<protein>
    <submittedName>
        <fullName evidence="2">Uncharacterized protein</fullName>
    </submittedName>
</protein>
<keyword evidence="1" id="KW-0472">Membrane</keyword>
<keyword evidence="1" id="KW-0812">Transmembrane</keyword>
<feature type="transmembrane region" description="Helical" evidence="1">
    <location>
        <begin position="44"/>
        <end position="64"/>
    </location>
</feature>
<proteinExistence type="predicted"/>
<sequence>MSLTMPMDTFLRERAMQSLTSSTAFSTSTDGSSGGQEPAGASPLIPSLLITGLLTTCILVMMTWRRVHARRMYGPGGGLIDDERRREEDLVPAVRPELWDVWAEKGEEVDEVCDMRWANMMPLSVSFVRHIPPPSSPPPQPLVSAYSYPPFLPGPHIGHWRPRKSKPSADHARKMLPVRGQMNVAVLIAMPSPHTRVIHDSTSLTNHEGDILFGLHGMECNVYN</sequence>
<reference evidence="2 3" key="1">
    <citation type="submission" date="2018-06" db="EMBL/GenBank/DDBJ databases">
        <title>A transcriptomic atlas of mushroom development highlights an independent origin of complex multicellularity.</title>
        <authorList>
            <consortium name="DOE Joint Genome Institute"/>
            <person name="Krizsan K."/>
            <person name="Almasi E."/>
            <person name="Merenyi Z."/>
            <person name="Sahu N."/>
            <person name="Viragh M."/>
            <person name="Koszo T."/>
            <person name="Mondo S."/>
            <person name="Kiss B."/>
            <person name="Balint B."/>
            <person name="Kues U."/>
            <person name="Barry K."/>
            <person name="Hegedus J.C."/>
            <person name="Henrissat B."/>
            <person name="Johnson J."/>
            <person name="Lipzen A."/>
            <person name="Ohm R."/>
            <person name="Nagy I."/>
            <person name="Pangilinan J."/>
            <person name="Yan J."/>
            <person name="Xiong Y."/>
            <person name="Grigoriev I.V."/>
            <person name="Hibbett D.S."/>
            <person name="Nagy L.G."/>
        </authorList>
    </citation>
    <scope>NUCLEOTIDE SEQUENCE [LARGE SCALE GENOMIC DNA]</scope>
    <source>
        <strain evidence="2 3">SZMC22713</strain>
    </source>
</reference>
<keyword evidence="3" id="KW-1185">Reference proteome</keyword>
<dbReference type="Proteomes" id="UP000294933">
    <property type="component" value="Unassembled WGS sequence"/>
</dbReference>
<name>A0A4Y7Q5U9_9AGAM</name>
<organism evidence="2 3">
    <name type="scientific">Rickenella mellea</name>
    <dbReference type="NCBI Taxonomy" id="50990"/>
    <lineage>
        <taxon>Eukaryota</taxon>
        <taxon>Fungi</taxon>
        <taxon>Dikarya</taxon>
        <taxon>Basidiomycota</taxon>
        <taxon>Agaricomycotina</taxon>
        <taxon>Agaricomycetes</taxon>
        <taxon>Hymenochaetales</taxon>
        <taxon>Rickenellaceae</taxon>
        <taxon>Rickenella</taxon>
    </lineage>
</organism>
<accession>A0A4Y7Q5U9</accession>
<dbReference type="VEuPathDB" id="FungiDB:BD410DRAFT_839415"/>
<dbReference type="EMBL" id="ML170173">
    <property type="protein sequence ID" value="TDL22701.1"/>
    <property type="molecule type" value="Genomic_DNA"/>
</dbReference>